<gene>
    <name evidence="1" type="ORF">V5S96_08055</name>
</gene>
<evidence type="ECO:0000313" key="2">
    <source>
        <dbReference type="Proteomes" id="UP001359781"/>
    </source>
</evidence>
<organism evidence="1 2">
    <name type="scientific">Corynebacterium mastitidis</name>
    <dbReference type="NCBI Taxonomy" id="161890"/>
    <lineage>
        <taxon>Bacteria</taxon>
        <taxon>Bacillati</taxon>
        <taxon>Actinomycetota</taxon>
        <taxon>Actinomycetes</taxon>
        <taxon>Mycobacteriales</taxon>
        <taxon>Corynebacteriaceae</taxon>
        <taxon>Corynebacterium</taxon>
    </lineage>
</organism>
<protein>
    <submittedName>
        <fullName evidence="1">Uncharacterized protein</fullName>
    </submittedName>
</protein>
<sequence length="63" mass="6729">MMPLIDGDDGRWQAVGTPEELTATLVDRLPPVLAEDDLVKLTALIVGCQPGDAILEVSEVEVL</sequence>
<accession>A0ABU8NZ82</accession>
<keyword evidence="2" id="KW-1185">Reference proteome</keyword>
<reference evidence="1 2" key="1">
    <citation type="submission" date="2024-02" db="EMBL/GenBank/DDBJ databases">
        <title>Whole genome sequencing and characterization of Corynebacterium isolated from the ocular surface of dry eye disease sufferers.</title>
        <authorList>
            <person name="Naqvi M."/>
        </authorList>
    </citation>
    <scope>NUCLEOTIDE SEQUENCE [LARGE SCALE GENOMIC DNA]</scope>
    <source>
        <strain evidence="1 2">PCRF</strain>
    </source>
</reference>
<proteinExistence type="predicted"/>
<dbReference type="RefSeq" id="WP_337890463.1">
    <property type="nucleotide sequence ID" value="NZ_JBAHVI010000007.1"/>
</dbReference>
<dbReference type="Proteomes" id="UP001359781">
    <property type="component" value="Unassembled WGS sequence"/>
</dbReference>
<dbReference type="EMBL" id="JBAHVJ010000007">
    <property type="protein sequence ID" value="MEJ4100306.1"/>
    <property type="molecule type" value="Genomic_DNA"/>
</dbReference>
<evidence type="ECO:0000313" key="1">
    <source>
        <dbReference type="EMBL" id="MEJ4100306.1"/>
    </source>
</evidence>
<name>A0ABU8NZ82_9CORY</name>
<comment type="caution">
    <text evidence="1">The sequence shown here is derived from an EMBL/GenBank/DDBJ whole genome shotgun (WGS) entry which is preliminary data.</text>
</comment>